<evidence type="ECO:0000313" key="1">
    <source>
        <dbReference type="EMBL" id="MBC3538021.1"/>
    </source>
</evidence>
<dbReference type="Pfam" id="PF01527">
    <property type="entry name" value="HTH_Tnp_1"/>
    <property type="match status" value="1"/>
</dbReference>
<gene>
    <name evidence="1" type="ORF">H8J70_12315</name>
</gene>
<protein>
    <submittedName>
        <fullName evidence="1">Transposase</fullName>
    </submittedName>
</protein>
<dbReference type="InterPro" id="IPR010921">
    <property type="entry name" value="Trp_repressor/repl_initiator"/>
</dbReference>
<keyword evidence="2" id="KW-1185">Reference proteome</keyword>
<dbReference type="SUPFAM" id="SSF48295">
    <property type="entry name" value="TrpR-like"/>
    <property type="match status" value="1"/>
</dbReference>
<reference evidence="1 2" key="1">
    <citation type="submission" date="2020-08" db="EMBL/GenBank/DDBJ databases">
        <authorList>
            <person name="Liu C."/>
            <person name="Sun Q."/>
        </authorList>
    </citation>
    <scope>NUCLEOTIDE SEQUENCE [LARGE SCALE GENOMIC DNA]</scope>
    <source>
        <strain evidence="1 2">NSJ-59</strain>
    </source>
</reference>
<proteinExistence type="predicted"/>
<dbReference type="EMBL" id="JACOGK010000071">
    <property type="protein sequence ID" value="MBC3538021.1"/>
    <property type="molecule type" value="Genomic_DNA"/>
</dbReference>
<comment type="caution">
    <text evidence="1">The sequence shown here is derived from an EMBL/GenBank/DDBJ whole genome shotgun (WGS) entry which is preliminary data.</text>
</comment>
<evidence type="ECO:0000313" key="2">
    <source>
        <dbReference type="Proteomes" id="UP000606870"/>
    </source>
</evidence>
<dbReference type="InterPro" id="IPR002514">
    <property type="entry name" value="Transposase_8"/>
</dbReference>
<sequence length="121" mass="14029">MIPTNTRVTAQQIRRQHWTKIVQERHESGLTVREYCQTHGIREKQYYYWQHKLRVEYATQMVEEHAATVTDTTPVLVPLAQPIAPGDPIRLTIGNCTLEVTETTSQTVLLKTLQVLQQMQD</sequence>
<dbReference type="Proteomes" id="UP000606870">
    <property type="component" value="Unassembled WGS sequence"/>
</dbReference>
<dbReference type="RefSeq" id="WP_186504584.1">
    <property type="nucleotide sequence ID" value="NZ_JACOGK010000071.1"/>
</dbReference>
<name>A0ABR6VL55_9FIRM</name>
<accession>A0ABR6VL55</accession>
<organism evidence="1 2">
    <name type="scientific">Megasphaera hominis</name>
    <dbReference type="NCBI Taxonomy" id="159836"/>
    <lineage>
        <taxon>Bacteria</taxon>
        <taxon>Bacillati</taxon>
        <taxon>Bacillota</taxon>
        <taxon>Negativicutes</taxon>
        <taxon>Veillonellales</taxon>
        <taxon>Veillonellaceae</taxon>
        <taxon>Megasphaera</taxon>
    </lineage>
</organism>
<dbReference type="NCBIfam" id="NF047593">
    <property type="entry name" value="IS66_ISAeme5_TnpA"/>
    <property type="match status" value="1"/>
</dbReference>